<dbReference type="EC" id="2.1.1.63" evidence="3"/>
<dbReference type="InterPro" id="IPR014048">
    <property type="entry name" value="MethylDNA_cys_MeTrfase_DNA-bd"/>
</dbReference>
<dbReference type="RefSeq" id="WP_002653285.1">
    <property type="nucleotide sequence ID" value="NZ_CH672376.1"/>
</dbReference>
<evidence type="ECO:0000313" key="11">
    <source>
        <dbReference type="Proteomes" id="UP000004358"/>
    </source>
</evidence>
<name>A3ZZU7_9BACT</name>
<dbReference type="PROSITE" id="PS00374">
    <property type="entry name" value="MGMT"/>
    <property type="match status" value="1"/>
</dbReference>
<comment type="catalytic activity">
    <reaction evidence="1">
        <text>a 4-O-methyl-thymidine in DNA + L-cysteinyl-[protein] = a thymidine in DNA + S-methyl-L-cysteinyl-[protein]</text>
        <dbReference type="Rhea" id="RHEA:53428"/>
        <dbReference type="Rhea" id="RHEA-COMP:10131"/>
        <dbReference type="Rhea" id="RHEA-COMP:10132"/>
        <dbReference type="Rhea" id="RHEA-COMP:13555"/>
        <dbReference type="Rhea" id="RHEA-COMP:13556"/>
        <dbReference type="ChEBI" id="CHEBI:29950"/>
        <dbReference type="ChEBI" id="CHEBI:82612"/>
        <dbReference type="ChEBI" id="CHEBI:137386"/>
        <dbReference type="ChEBI" id="CHEBI:137387"/>
        <dbReference type="EC" id="2.1.1.63"/>
    </reaction>
</comment>
<dbReference type="InterPro" id="IPR036388">
    <property type="entry name" value="WH-like_DNA-bd_sf"/>
</dbReference>
<dbReference type="NCBIfam" id="TIGR00589">
    <property type="entry name" value="ogt"/>
    <property type="match status" value="1"/>
</dbReference>
<dbReference type="InterPro" id="IPR001497">
    <property type="entry name" value="MethylDNA_cys_MeTrfase_AS"/>
</dbReference>
<dbReference type="Proteomes" id="UP000004358">
    <property type="component" value="Unassembled WGS sequence"/>
</dbReference>
<dbReference type="STRING" id="314230.DSM3645_26956"/>
<protein>
    <recommendedName>
        <fullName evidence="3">methylated-DNA--[protein]-cysteine S-methyltransferase</fullName>
        <ecNumber evidence="3">2.1.1.63</ecNumber>
    </recommendedName>
</protein>
<gene>
    <name evidence="10" type="ORF">DSM3645_26956</name>
</gene>
<reference evidence="10 11" key="1">
    <citation type="submission" date="2006-02" db="EMBL/GenBank/DDBJ databases">
        <authorList>
            <person name="Amann R."/>
            <person name="Ferriera S."/>
            <person name="Johnson J."/>
            <person name="Kravitz S."/>
            <person name="Halpern A."/>
            <person name="Remington K."/>
            <person name="Beeson K."/>
            <person name="Tran B."/>
            <person name="Rogers Y.-H."/>
            <person name="Friedman R."/>
            <person name="Venter J.C."/>
        </authorList>
    </citation>
    <scope>NUCLEOTIDE SEQUENCE [LARGE SCALE GENOMIC DNA]</scope>
    <source>
        <strain evidence="10 11">DSM 3645</strain>
    </source>
</reference>
<dbReference type="CDD" id="cd06445">
    <property type="entry name" value="ATase"/>
    <property type="match status" value="1"/>
</dbReference>
<comment type="caution">
    <text evidence="10">The sequence shown here is derived from an EMBL/GenBank/DDBJ whole genome shotgun (WGS) entry which is preliminary data.</text>
</comment>
<evidence type="ECO:0000259" key="9">
    <source>
        <dbReference type="Pfam" id="PF01035"/>
    </source>
</evidence>
<keyword evidence="5 10" id="KW-0808">Transferase</keyword>
<dbReference type="OrthoDB" id="9783680at2"/>
<evidence type="ECO:0000256" key="5">
    <source>
        <dbReference type="ARBA" id="ARBA00022679"/>
    </source>
</evidence>
<keyword evidence="4 10" id="KW-0489">Methyltransferase</keyword>
<proteinExistence type="inferred from homology"/>
<dbReference type="GO" id="GO:0006281">
    <property type="term" value="P:DNA repair"/>
    <property type="evidence" value="ECO:0007669"/>
    <property type="project" value="UniProtKB-KW"/>
</dbReference>
<keyword evidence="6" id="KW-0227">DNA damage</keyword>
<dbReference type="Pfam" id="PF01035">
    <property type="entry name" value="DNA_binding_1"/>
    <property type="match status" value="1"/>
</dbReference>
<evidence type="ECO:0000256" key="3">
    <source>
        <dbReference type="ARBA" id="ARBA00011918"/>
    </source>
</evidence>
<dbReference type="GO" id="GO:0003908">
    <property type="term" value="F:methylated-DNA-[protein]-cysteine S-methyltransferase activity"/>
    <property type="evidence" value="ECO:0007669"/>
    <property type="project" value="UniProtKB-EC"/>
</dbReference>
<dbReference type="GO" id="GO:0032259">
    <property type="term" value="P:methylation"/>
    <property type="evidence" value="ECO:0007669"/>
    <property type="project" value="UniProtKB-KW"/>
</dbReference>
<sequence>MYPQNRRSTMIGPLSPTIFTISSDLGPLEIELRGDVVYRLSFSTTKNRSPRTVSLAPLQQKIVDLLQQYAAGEPVDLASIAIDLTGFTPFATRVYQQCRKIPLGTTLSYGQLAARAGSPAAARAVGGAMARNRIPLLIPCHRVVASTGKLHGFSAPQGLKLKDRLLRLEHATFT</sequence>
<dbReference type="FunFam" id="1.10.10.10:FF:000214">
    <property type="entry name" value="Methylated-DNA--protein-cysteine methyltransferase"/>
    <property type="match status" value="1"/>
</dbReference>
<comment type="similarity">
    <text evidence="2">Belongs to the MGMT family.</text>
</comment>
<dbReference type="EMBL" id="AANZ01000026">
    <property type="protein sequence ID" value="EAQ77888.1"/>
    <property type="molecule type" value="Genomic_DNA"/>
</dbReference>
<dbReference type="InterPro" id="IPR036217">
    <property type="entry name" value="MethylDNA_cys_MeTrfase_DNAb"/>
</dbReference>
<evidence type="ECO:0000313" key="10">
    <source>
        <dbReference type="EMBL" id="EAQ77888.1"/>
    </source>
</evidence>
<dbReference type="AlphaFoldDB" id="A3ZZU7"/>
<organism evidence="10 11">
    <name type="scientific">Blastopirellula marina DSM 3645</name>
    <dbReference type="NCBI Taxonomy" id="314230"/>
    <lineage>
        <taxon>Bacteria</taxon>
        <taxon>Pseudomonadati</taxon>
        <taxon>Planctomycetota</taxon>
        <taxon>Planctomycetia</taxon>
        <taxon>Pirellulales</taxon>
        <taxon>Pirellulaceae</taxon>
        <taxon>Blastopirellula</taxon>
    </lineage>
</organism>
<evidence type="ECO:0000256" key="4">
    <source>
        <dbReference type="ARBA" id="ARBA00022603"/>
    </source>
</evidence>
<feature type="domain" description="Methylated-DNA-[protein]-cysteine S-methyltransferase DNA binding" evidence="9">
    <location>
        <begin position="89"/>
        <end position="170"/>
    </location>
</feature>
<dbReference type="HOGENOM" id="CLU_000445_52_2_0"/>
<accession>A3ZZU7</accession>
<evidence type="ECO:0000256" key="2">
    <source>
        <dbReference type="ARBA" id="ARBA00008711"/>
    </source>
</evidence>
<comment type="catalytic activity">
    <reaction evidence="8">
        <text>a 6-O-methyl-2'-deoxyguanosine in DNA + L-cysteinyl-[protein] = S-methyl-L-cysteinyl-[protein] + a 2'-deoxyguanosine in DNA</text>
        <dbReference type="Rhea" id="RHEA:24000"/>
        <dbReference type="Rhea" id="RHEA-COMP:10131"/>
        <dbReference type="Rhea" id="RHEA-COMP:10132"/>
        <dbReference type="Rhea" id="RHEA-COMP:11367"/>
        <dbReference type="Rhea" id="RHEA-COMP:11368"/>
        <dbReference type="ChEBI" id="CHEBI:29950"/>
        <dbReference type="ChEBI" id="CHEBI:82612"/>
        <dbReference type="ChEBI" id="CHEBI:85445"/>
        <dbReference type="ChEBI" id="CHEBI:85448"/>
        <dbReference type="EC" id="2.1.1.63"/>
    </reaction>
</comment>
<evidence type="ECO:0000256" key="7">
    <source>
        <dbReference type="ARBA" id="ARBA00023204"/>
    </source>
</evidence>
<dbReference type="eggNOG" id="COG0350">
    <property type="taxonomic scope" value="Bacteria"/>
</dbReference>
<dbReference type="PANTHER" id="PTHR10815:SF13">
    <property type="entry name" value="METHYLATED-DNA--PROTEIN-CYSTEINE METHYLTRANSFERASE"/>
    <property type="match status" value="1"/>
</dbReference>
<dbReference type="PANTHER" id="PTHR10815">
    <property type="entry name" value="METHYLATED-DNA--PROTEIN-CYSTEINE METHYLTRANSFERASE"/>
    <property type="match status" value="1"/>
</dbReference>
<evidence type="ECO:0000256" key="6">
    <source>
        <dbReference type="ARBA" id="ARBA00022763"/>
    </source>
</evidence>
<evidence type="ECO:0000256" key="1">
    <source>
        <dbReference type="ARBA" id="ARBA00001286"/>
    </source>
</evidence>
<dbReference type="Gene3D" id="1.10.10.10">
    <property type="entry name" value="Winged helix-like DNA-binding domain superfamily/Winged helix DNA-binding domain"/>
    <property type="match status" value="1"/>
</dbReference>
<dbReference type="SUPFAM" id="SSF46767">
    <property type="entry name" value="Methylated DNA-protein cysteine methyltransferase, C-terminal domain"/>
    <property type="match status" value="1"/>
</dbReference>
<evidence type="ECO:0000256" key="8">
    <source>
        <dbReference type="ARBA" id="ARBA00049348"/>
    </source>
</evidence>
<keyword evidence="7" id="KW-0234">DNA repair</keyword>